<evidence type="ECO:0000256" key="1">
    <source>
        <dbReference type="ARBA" id="ARBA00001362"/>
    </source>
</evidence>
<comment type="catalytic activity">
    <reaction evidence="1 9 10">
        <text>D-alanyl-D-alanine + H2O = 2 D-alanine</text>
        <dbReference type="Rhea" id="RHEA:20661"/>
        <dbReference type="ChEBI" id="CHEBI:15377"/>
        <dbReference type="ChEBI" id="CHEBI:57416"/>
        <dbReference type="ChEBI" id="CHEBI:57822"/>
        <dbReference type="EC" id="3.4.13.22"/>
    </reaction>
</comment>
<dbReference type="GO" id="GO:0006508">
    <property type="term" value="P:proteolysis"/>
    <property type="evidence" value="ECO:0007669"/>
    <property type="project" value="UniProtKB-KW"/>
</dbReference>
<dbReference type="GO" id="GO:0071555">
    <property type="term" value="P:cell wall organization"/>
    <property type="evidence" value="ECO:0007669"/>
    <property type="project" value="UniProtKB-KW"/>
</dbReference>
<dbReference type="Pfam" id="PF01427">
    <property type="entry name" value="Peptidase_M15"/>
    <property type="match status" value="1"/>
</dbReference>
<dbReference type="PIRSF" id="PIRSF026671">
    <property type="entry name" value="AA_dipeptidase"/>
    <property type="match status" value="1"/>
</dbReference>
<dbReference type="GO" id="GO:0160237">
    <property type="term" value="F:D-Ala-D-Ala dipeptidase activity"/>
    <property type="evidence" value="ECO:0007669"/>
    <property type="project" value="UniProtKB-EC"/>
</dbReference>
<evidence type="ECO:0000256" key="10">
    <source>
        <dbReference type="PIRNR" id="PIRNR026671"/>
    </source>
</evidence>
<dbReference type="GO" id="GO:0008270">
    <property type="term" value="F:zinc ion binding"/>
    <property type="evidence" value="ECO:0007669"/>
    <property type="project" value="UniProtKB-UniRule"/>
</dbReference>
<dbReference type="PANTHER" id="PTHR43126:SF1">
    <property type="entry name" value="D-ALANYL-D-ALANINE DIPEPTIDASE"/>
    <property type="match status" value="1"/>
</dbReference>
<sequence length="208" mass="23015">MLHEHSYRLRCGFQKGEILMPDTDLVDISVALPQVKIDLKYATADNITGRAIYLENRCLLHPNAVAALLQSSRIAQLAGFTLLIYDAYRPQQAQQNLWLACPDPDYVVPPGLGSNHCRGTAVDVTLVDNEGWIVDMGAGFDEMHPRSHAYHPAVPMQAQRHRLLLNAIMSGGGFCGIATEWWHFELPQAASYPLLPEQFGCHPLKSGG</sequence>
<dbReference type="Gene3D" id="3.30.1380.10">
    <property type="match status" value="1"/>
</dbReference>
<gene>
    <name evidence="11" type="primary">vanX</name>
    <name evidence="9" type="synonym">ddpX</name>
    <name evidence="11" type="ORF">BN437_0724</name>
</gene>
<evidence type="ECO:0000256" key="8">
    <source>
        <dbReference type="ARBA" id="ARBA00023316"/>
    </source>
</evidence>
<keyword evidence="6 9" id="KW-0224">Dipeptidase</keyword>
<evidence type="ECO:0000256" key="4">
    <source>
        <dbReference type="ARBA" id="ARBA00022801"/>
    </source>
</evidence>
<keyword evidence="2 9" id="KW-0645">Protease</keyword>
<dbReference type="NCBIfam" id="NF007557">
    <property type="entry name" value="PRK10178.1"/>
    <property type="match status" value="1"/>
</dbReference>
<feature type="binding site" evidence="9">
    <location>
        <position position="183"/>
    </location>
    <ligand>
        <name>Zn(2+)</name>
        <dbReference type="ChEBI" id="CHEBI:29105"/>
        <note>catalytic</note>
    </ligand>
</feature>
<dbReference type="InterPro" id="IPR009045">
    <property type="entry name" value="Zn_M74/Hedgehog-like"/>
</dbReference>
<dbReference type="SUPFAM" id="SSF55166">
    <property type="entry name" value="Hedgehog/DD-peptidase"/>
    <property type="match status" value="1"/>
</dbReference>
<feature type="binding site" evidence="9">
    <location>
        <position position="123"/>
    </location>
    <ligand>
        <name>Zn(2+)</name>
        <dbReference type="ChEBI" id="CHEBI:29105"/>
        <note>catalytic</note>
    </ligand>
</feature>
<reference evidence="11 12" key="1">
    <citation type="submission" date="2012-11" db="EMBL/GenBank/DDBJ databases">
        <authorList>
            <person name="Linke B."/>
        </authorList>
    </citation>
    <scope>NUCLEOTIDE SEQUENCE [LARGE SCALE GENOMIC DNA]</scope>
    <source>
        <strain evidence="12">CFBP 1232</strain>
    </source>
</reference>
<evidence type="ECO:0000313" key="12">
    <source>
        <dbReference type="Proteomes" id="UP000013111"/>
    </source>
</evidence>
<dbReference type="AlphaFoldDB" id="A0A831EIX1"/>
<evidence type="ECO:0000256" key="3">
    <source>
        <dbReference type="ARBA" id="ARBA00022723"/>
    </source>
</evidence>
<comment type="similarity">
    <text evidence="9 10">Belongs to the peptidase M15D family.</text>
</comment>
<keyword evidence="4 9" id="KW-0378">Hydrolase</keyword>
<protein>
    <recommendedName>
        <fullName evidence="9 10">D-alanyl-D-alanine dipeptidase</fullName>
        <shortName evidence="9 10">D-Ala-D-Ala dipeptidase</shortName>
        <ecNumber evidence="9 10">3.4.13.22</ecNumber>
    </recommendedName>
</protein>
<evidence type="ECO:0000313" key="11">
    <source>
        <dbReference type="EMBL" id="CCO92687.1"/>
    </source>
</evidence>
<evidence type="ECO:0000256" key="9">
    <source>
        <dbReference type="HAMAP-Rule" id="MF_01924"/>
    </source>
</evidence>
<dbReference type="GO" id="GO:0008237">
    <property type="term" value="F:metallopeptidase activity"/>
    <property type="evidence" value="ECO:0007669"/>
    <property type="project" value="UniProtKB-KW"/>
</dbReference>
<feature type="active site" description="Proton donor/acceptor" evidence="9">
    <location>
        <position position="180"/>
    </location>
</feature>
<dbReference type="HAMAP" id="MF_01924">
    <property type="entry name" value="A_A_dipeptidase"/>
    <property type="match status" value="1"/>
</dbReference>
<evidence type="ECO:0000256" key="7">
    <source>
        <dbReference type="ARBA" id="ARBA00023049"/>
    </source>
</evidence>
<dbReference type="EC" id="3.4.13.22" evidence="9 10"/>
<dbReference type="PANTHER" id="PTHR43126">
    <property type="entry name" value="D-ALANYL-D-ALANINE DIPEPTIDASE"/>
    <property type="match status" value="1"/>
</dbReference>
<proteinExistence type="inferred from homology"/>
<comment type="cofactor">
    <cofactor evidence="9">
        <name>Zn(2+)</name>
        <dbReference type="ChEBI" id="CHEBI:29105"/>
    </cofactor>
    <text evidence="9">Binds 1 zinc ion per subunit.</text>
</comment>
<comment type="function">
    <text evidence="9 10">Catalyzes hydrolysis of the D-alanyl-D-alanine dipeptide.</text>
</comment>
<evidence type="ECO:0000256" key="2">
    <source>
        <dbReference type="ARBA" id="ARBA00022670"/>
    </source>
</evidence>
<keyword evidence="7 9" id="KW-0482">Metalloprotease</keyword>
<evidence type="ECO:0000256" key="6">
    <source>
        <dbReference type="ARBA" id="ARBA00022997"/>
    </source>
</evidence>
<feature type="binding site" evidence="9">
    <location>
        <position position="116"/>
    </location>
    <ligand>
        <name>Zn(2+)</name>
        <dbReference type="ChEBI" id="CHEBI:29105"/>
        <note>catalytic</note>
    </ligand>
</feature>
<feature type="site" description="Transition state stabilizer" evidence="9">
    <location>
        <position position="89"/>
    </location>
</feature>
<keyword evidence="8 10" id="KW-0961">Cell wall biogenesis/degradation</keyword>
<keyword evidence="5 9" id="KW-0862">Zinc</keyword>
<keyword evidence="3 9" id="KW-0479">Metal-binding</keyword>
<dbReference type="Proteomes" id="UP000013111">
    <property type="component" value="Unassembled WGS sequence"/>
</dbReference>
<evidence type="ECO:0000256" key="5">
    <source>
        <dbReference type="ARBA" id="ARBA00022833"/>
    </source>
</evidence>
<dbReference type="CDD" id="cd14840">
    <property type="entry name" value="D-Ala-D-Ala_dipeptidase_Aad"/>
    <property type="match status" value="1"/>
</dbReference>
<organism evidence="11 12">
    <name type="scientific">Erwinia amylovora NBRC 12687 = CFBP 1232</name>
    <dbReference type="NCBI Taxonomy" id="1219359"/>
    <lineage>
        <taxon>Bacteria</taxon>
        <taxon>Pseudomonadati</taxon>
        <taxon>Pseudomonadota</taxon>
        <taxon>Gammaproteobacteria</taxon>
        <taxon>Enterobacterales</taxon>
        <taxon>Erwiniaceae</taxon>
        <taxon>Erwinia</taxon>
    </lineage>
</organism>
<accession>A0A831EIX1</accession>
<name>A0A831EIX1_ERWAM</name>
<dbReference type="InterPro" id="IPR000755">
    <property type="entry name" value="A_A_dipeptidase"/>
</dbReference>
<reference evidence="11 12" key="2">
    <citation type="submission" date="2013-04" db="EMBL/GenBank/DDBJ databases">
        <title>Comparative genomics of 12 strains of Erwinia amylovora identifies a pan-genome with a large conserved core and provides insights into host specificity.</title>
        <authorList>
            <person name="Mann R.A."/>
            <person name="Smits T.H.M."/>
            <person name="Buehlmann A."/>
            <person name="Blom J."/>
            <person name="Goesmann A."/>
            <person name="Frey J.E."/>
            <person name="Plummer K.M."/>
            <person name="Beer S.V."/>
            <person name="Luck J."/>
            <person name="Duffy B."/>
            <person name="Rodoni B."/>
        </authorList>
    </citation>
    <scope>NUCLEOTIDE SEQUENCE [LARGE SCALE GENOMIC DNA]</scope>
    <source>
        <strain evidence="12">CFBP 1232</strain>
    </source>
</reference>
<dbReference type="EMBL" id="CAPB01000007">
    <property type="protein sequence ID" value="CCO92687.1"/>
    <property type="molecule type" value="Genomic_DNA"/>
</dbReference>
<comment type="caution">
    <text evidence="11">The sequence shown here is derived from an EMBL/GenBank/DDBJ whole genome shotgun (WGS) entry which is preliminary data.</text>
</comment>